<evidence type="ECO:0000313" key="1">
    <source>
        <dbReference type="EMBL" id="OGN17666.1"/>
    </source>
</evidence>
<proteinExistence type="predicted"/>
<dbReference type="AlphaFoldDB" id="A0A1F8FZ11"/>
<reference evidence="1 2" key="1">
    <citation type="journal article" date="2016" name="Nat. Commun.">
        <title>Thousands of microbial genomes shed light on interconnected biogeochemical processes in an aquifer system.</title>
        <authorList>
            <person name="Anantharaman K."/>
            <person name="Brown C.T."/>
            <person name="Hug L.A."/>
            <person name="Sharon I."/>
            <person name="Castelle C.J."/>
            <person name="Probst A.J."/>
            <person name="Thomas B.C."/>
            <person name="Singh A."/>
            <person name="Wilkins M.J."/>
            <person name="Karaoz U."/>
            <person name="Brodie E.L."/>
            <person name="Williams K.H."/>
            <person name="Hubbard S.S."/>
            <person name="Banfield J.F."/>
        </authorList>
    </citation>
    <scope>NUCLEOTIDE SEQUENCE [LARGE SCALE GENOMIC DNA]</scope>
</reference>
<dbReference type="Proteomes" id="UP000178117">
    <property type="component" value="Unassembled WGS sequence"/>
</dbReference>
<name>A0A1F8FZ11_9BACT</name>
<organism evidence="1 2">
    <name type="scientific">Candidatus Yanofskybacteria bacterium RIFCSPHIGHO2_02_FULL_50_12</name>
    <dbReference type="NCBI Taxonomy" id="1802685"/>
    <lineage>
        <taxon>Bacteria</taxon>
        <taxon>Candidatus Yanofskyibacteriota</taxon>
    </lineage>
</organism>
<gene>
    <name evidence="1" type="ORF">A3C88_01405</name>
</gene>
<dbReference type="EMBL" id="MGJZ01000006">
    <property type="protein sequence ID" value="OGN17666.1"/>
    <property type="molecule type" value="Genomic_DNA"/>
</dbReference>
<evidence type="ECO:0000313" key="2">
    <source>
        <dbReference type="Proteomes" id="UP000178117"/>
    </source>
</evidence>
<accession>A0A1F8FZ11</accession>
<comment type="caution">
    <text evidence="1">The sequence shown here is derived from an EMBL/GenBank/DDBJ whole genome shotgun (WGS) entry which is preliminary data.</text>
</comment>
<sequence>MEPGEPKITESGSENAVVRLRSQFERVSELMKKAEVIPDSHWNEEELRKAAEALTEVANFLEGNVGSEN</sequence>
<protein>
    <submittedName>
        <fullName evidence="1">Uncharacterized protein</fullName>
    </submittedName>
</protein>
<dbReference type="STRING" id="1802685.A3C88_01405"/>